<feature type="domain" description="VOC" evidence="1">
    <location>
        <begin position="1"/>
        <end position="123"/>
    </location>
</feature>
<dbReference type="Gene3D" id="3.10.180.10">
    <property type="entry name" value="2,3-Dihydroxybiphenyl 1,2-Dioxygenase, domain 1"/>
    <property type="match status" value="1"/>
</dbReference>
<evidence type="ECO:0000259" key="1">
    <source>
        <dbReference type="PROSITE" id="PS51819"/>
    </source>
</evidence>
<dbReference type="EMBL" id="CP071793">
    <property type="protein sequence ID" value="QTD50048.1"/>
    <property type="molecule type" value="Genomic_DNA"/>
</dbReference>
<dbReference type="PROSITE" id="PS51819">
    <property type="entry name" value="VOC"/>
    <property type="match status" value="1"/>
</dbReference>
<dbReference type="AlphaFoldDB" id="A0A8A4TMD0"/>
<dbReference type="InterPro" id="IPR029068">
    <property type="entry name" value="Glyas_Bleomycin-R_OHBP_Dase"/>
</dbReference>
<gene>
    <name evidence="2" type="ORF">J3U87_31070</name>
</gene>
<evidence type="ECO:0000313" key="2">
    <source>
        <dbReference type="EMBL" id="QTD50048.1"/>
    </source>
</evidence>
<dbReference type="Pfam" id="PF18029">
    <property type="entry name" value="Glyoxalase_6"/>
    <property type="match status" value="1"/>
</dbReference>
<dbReference type="KEGG" id="scor:J3U87_31070"/>
<protein>
    <submittedName>
        <fullName evidence="2">VOC family protein</fullName>
    </submittedName>
</protein>
<sequence>MTHMATVSIDVSDMNQALNFYTQALGCEFKKKYSDEWQVIAIGALDIHLQQKAAGTVAAGEHRRDYRRHWTPVHLDFIVEDIRPTCSGIEAHGGSVEKQTYAEQADIAYCADPFGNGFCVIRE</sequence>
<name>A0A8A4TMD0_SULCO</name>
<dbReference type="InterPro" id="IPR037523">
    <property type="entry name" value="VOC_core"/>
</dbReference>
<dbReference type="SUPFAM" id="SSF54593">
    <property type="entry name" value="Glyoxalase/Bleomycin resistance protein/Dihydroxybiphenyl dioxygenase"/>
    <property type="match status" value="1"/>
</dbReference>
<accession>A0A8A4TMD0</accession>
<reference evidence="2" key="1">
    <citation type="submission" date="2021-03" db="EMBL/GenBank/DDBJ databases">
        <title>Acanthopleuribacteraceae sp. M133.</title>
        <authorList>
            <person name="Wang G."/>
        </authorList>
    </citation>
    <scope>NUCLEOTIDE SEQUENCE</scope>
    <source>
        <strain evidence="2">M133</strain>
    </source>
</reference>
<dbReference type="Proteomes" id="UP000663929">
    <property type="component" value="Chromosome"/>
</dbReference>
<proteinExistence type="predicted"/>
<dbReference type="RefSeq" id="WP_237379679.1">
    <property type="nucleotide sequence ID" value="NZ_CP071793.1"/>
</dbReference>
<evidence type="ECO:0000313" key="3">
    <source>
        <dbReference type="Proteomes" id="UP000663929"/>
    </source>
</evidence>
<keyword evidence="3" id="KW-1185">Reference proteome</keyword>
<organism evidence="2 3">
    <name type="scientific">Sulfidibacter corallicola</name>
    <dbReference type="NCBI Taxonomy" id="2818388"/>
    <lineage>
        <taxon>Bacteria</taxon>
        <taxon>Pseudomonadati</taxon>
        <taxon>Acidobacteriota</taxon>
        <taxon>Holophagae</taxon>
        <taxon>Acanthopleuribacterales</taxon>
        <taxon>Acanthopleuribacteraceae</taxon>
        <taxon>Sulfidibacter</taxon>
    </lineage>
</organism>
<dbReference type="InterPro" id="IPR041581">
    <property type="entry name" value="Glyoxalase_6"/>
</dbReference>